<accession>A0AAV7KSA7</accession>
<comment type="caution">
    <text evidence="1">The sequence shown here is derived from an EMBL/GenBank/DDBJ whole genome shotgun (WGS) entry which is preliminary data.</text>
</comment>
<sequence>MACNALISLTSETLRRFSFCRVGVHRFFCPLESDASSWSAHSGPGRPGVVFTHSVVFASEIQPHDDTKTTQRRLRSQQPPSAMRASIFRSRCWRASIFSCEAGGLSIFQQQFRVVSIFSLHSGLCMDFSLFSCQLLLSGSQELDGPHLAEYESQQRLQVLAESSLCCPWDFK</sequence>
<dbReference type="Proteomes" id="UP001066276">
    <property type="component" value="Chromosome 12"/>
</dbReference>
<reference evidence="1" key="1">
    <citation type="journal article" date="2022" name="bioRxiv">
        <title>Sequencing and chromosome-scale assembly of the giantPleurodeles waltlgenome.</title>
        <authorList>
            <person name="Brown T."/>
            <person name="Elewa A."/>
            <person name="Iarovenko S."/>
            <person name="Subramanian E."/>
            <person name="Araus A.J."/>
            <person name="Petzold A."/>
            <person name="Susuki M."/>
            <person name="Suzuki K.-i.T."/>
            <person name="Hayashi T."/>
            <person name="Toyoda A."/>
            <person name="Oliveira C."/>
            <person name="Osipova E."/>
            <person name="Leigh N.D."/>
            <person name="Simon A."/>
            <person name="Yun M.H."/>
        </authorList>
    </citation>
    <scope>NUCLEOTIDE SEQUENCE</scope>
    <source>
        <strain evidence="1">20211129_DDA</strain>
        <tissue evidence="1">Liver</tissue>
    </source>
</reference>
<dbReference type="EMBL" id="JANPWB010000016">
    <property type="protein sequence ID" value="KAJ1081104.1"/>
    <property type="molecule type" value="Genomic_DNA"/>
</dbReference>
<evidence type="ECO:0000313" key="2">
    <source>
        <dbReference type="Proteomes" id="UP001066276"/>
    </source>
</evidence>
<keyword evidence="2" id="KW-1185">Reference proteome</keyword>
<dbReference type="AlphaFoldDB" id="A0AAV7KSA7"/>
<proteinExistence type="predicted"/>
<gene>
    <name evidence="1" type="ORF">NDU88_001288</name>
</gene>
<protein>
    <submittedName>
        <fullName evidence="1">Uncharacterized protein</fullName>
    </submittedName>
</protein>
<evidence type="ECO:0000313" key="1">
    <source>
        <dbReference type="EMBL" id="KAJ1081104.1"/>
    </source>
</evidence>
<organism evidence="1 2">
    <name type="scientific">Pleurodeles waltl</name>
    <name type="common">Iberian ribbed newt</name>
    <dbReference type="NCBI Taxonomy" id="8319"/>
    <lineage>
        <taxon>Eukaryota</taxon>
        <taxon>Metazoa</taxon>
        <taxon>Chordata</taxon>
        <taxon>Craniata</taxon>
        <taxon>Vertebrata</taxon>
        <taxon>Euteleostomi</taxon>
        <taxon>Amphibia</taxon>
        <taxon>Batrachia</taxon>
        <taxon>Caudata</taxon>
        <taxon>Salamandroidea</taxon>
        <taxon>Salamandridae</taxon>
        <taxon>Pleurodelinae</taxon>
        <taxon>Pleurodeles</taxon>
    </lineage>
</organism>
<name>A0AAV7KSA7_PLEWA</name>